<comment type="caution">
    <text evidence="2">The sequence shown here is derived from an EMBL/GenBank/DDBJ whole genome shotgun (WGS) entry which is preliminary data.</text>
</comment>
<evidence type="ECO:0000313" key="3">
    <source>
        <dbReference type="Proteomes" id="UP001281003"/>
    </source>
</evidence>
<protein>
    <submittedName>
        <fullName evidence="2">Uncharacterized protein</fullName>
    </submittedName>
</protein>
<reference evidence="2" key="1">
    <citation type="journal article" date="2023" name="Mol. Phylogenet. Evol.">
        <title>Genome-scale phylogeny and comparative genomics of the fungal order Sordariales.</title>
        <authorList>
            <person name="Hensen N."/>
            <person name="Bonometti L."/>
            <person name="Westerberg I."/>
            <person name="Brannstrom I.O."/>
            <person name="Guillou S."/>
            <person name="Cros-Aarteil S."/>
            <person name="Calhoun S."/>
            <person name="Haridas S."/>
            <person name="Kuo A."/>
            <person name="Mondo S."/>
            <person name="Pangilinan J."/>
            <person name="Riley R."/>
            <person name="LaButti K."/>
            <person name="Andreopoulos B."/>
            <person name="Lipzen A."/>
            <person name="Chen C."/>
            <person name="Yan M."/>
            <person name="Daum C."/>
            <person name="Ng V."/>
            <person name="Clum A."/>
            <person name="Steindorff A."/>
            <person name="Ohm R.A."/>
            <person name="Martin F."/>
            <person name="Silar P."/>
            <person name="Natvig D.O."/>
            <person name="Lalanne C."/>
            <person name="Gautier V."/>
            <person name="Ament-Velasquez S.L."/>
            <person name="Kruys A."/>
            <person name="Hutchinson M.I."/>
            <person name="Powell A.J."/>
            <person name="Barry K."/>
            <person name="Miller A.N."/>
            <person name="Grigoriev I.V."/>
            <person name="Debuchy R."/>
            <person name="Gladieux P."/>
            <person name="Hiltunen Thoren M."/>
            <person name="Johannesson H."/>
        </authorList>
    </citation>
    <scope>NUCLEOTIDE SEQUENCE</scope>
    <source>
        <strain evidence="2">FGSC 1904</strain>
    </source>
</reference>
<keyword evidence="3" id="KW-1185">Reference proteome</keyword>
<proteinExistence type="predicted"/>
<gene>
    <name evidence="2" type="ORF">B0T20DRAFT_351529</name>
</gene>
<feature type="compositionally biased region" description="Basic and acidic residues" evidence="1">
    <location>
        <begin position="66"/>
        <end position="82"/>
    </location>
</feature>
<evidence type="ECO:0000313" key="2">
    <source>
        <dbReference type="EMBL" id="KAK3399387.1"/>
    </source>
</evidence>
<reference evidence="2" key="2">
    <citation type="submission" date="2023-07" db="EMBL/GenBank/DDBJ databases">
        <authorList>
            <consortium name="Lawrence Berkeley National Laboratory"/>
            <person name="Haridas S."/>
            <person name="Hensen N."/>
            <person name="Bonometti L."/>
            <person name="Westerberg I."/>
            <person name="Brannstrom I.O."/>
            <person name="Guillou S."/>
            <person name="Cros-Aarteil S."/>
            <person name="Calhoun S."/>
            <person name="Kuo A."/>
            <person name="Mondo S."/>
            <person name="Pangilinan J."/>
            <person name="Riley R."/>
            <person name="LaButti K."/>
            <person name="Andreopoulos B."/>
            <person name="Lipzen A."/>
            <person name="Chen C."/>
            <person name="Yanf M."/>
            <person name="Daum C."/>
            <person name="Ng V."/>
            <person name="Clum A."/>
            <person name="Steindorff A."/>
            <person name="Ohm R."/>
            <person name="Martin F."/>
            <person name="Silar P."/>
            <person name="Natvig D."/>
            <person name="Lalanne C."/>
            <person name="Gautier V."/>
            <person name="Ament-velasquez S.L."/>
            <person name="Kruys A."/>
            <person name="Hutchinson M.I."/>
            <person name="Powell A.J."/>
            <person name="Barry K."/>
            <person name="Miller A.N."/>
            <person name="Grigoriev I.V."/>
            <person name="Debuchy R."/>
            <person name="Gladieux P."/>
            <person name="Thoren M.H."/>
            <person name="Johannesson H."/>
        </authorList>
    </citation>
    <scope>NUCLEOTIDE SEQUENCE</scope>
    <source>
        <strain evidence="2">FGSC 1904</strain>
    </source>
</reference>
<sequence>MPAPRRPPIPRQVRPGQYNLFPPPNSRLTRPPKPPPGRRHPPPAIKIPKAPSYLPQPKYPSAPPKRQPEPKRPSRAYTHEDCPGPGFRLGNFFGLRTRYIHKKMRQTADGYYKNCFKCLHFTKDKEAKRKGHKDGCQGCFWPRCPRYHPGYYFANIKL</sequence>
<name>A0AAE0PGF5_SORBR</name>
<accession>A0AAE0PGF5</accession>
<organism evidence="2 3">
    <name type="scientific">Sordaria brevicollis</name>
    <dbReference type="NCBI Taxonomy" id="83679"/>
    <lineage>
        <taxon>Eukaryota</taxon>
        <taxon>Fungi</taxon>
        <taxon>Dikarya</taxon>
        <taxon>Ascomycota</taxon>
        <taxon>Pezizomycotina</taxon>
        <taxon>Sordariomycetes</taxon>
        <taxon>Sordariomycetidae</taxon>
        <taxon>Sordariales</taxon>
        <taxon>Sordariaceae</taxon>
        <taxon>Sordaria</taxon>
    </lineage>
</organism>
<feature type="region of interest" description="Disordered" evidence="1">
    <location>
        <begin position="1"/>
        <end position="82"/>
    </location>
</feature>
<dbReference type="Proteomes" id="UP001281003">
    <property type="component" value="Unassembled WGS sequence"/>
</dbReference>
<feature type="compositionally biased region" description="Pro residues" evidence="1">
    <location>
        <begin position="21"/>
        <end position="35"/>
    </location>
</feature>
<dbReference type="AlphaFoldDB" id="A0AAE0PGF5"/>
<evidence type="ECO:0000256" key="1">
    <source>
        <dbReference type="SAM" id="MobiDB-lite"/>
    </source>
</evidence>
<feature type="compositionally biased region" description="Pro residues" evidence="1">
    <location>
        <begin position="1"/>
        <end position="10"/>
    </location>
</feature>
<dbReference type="EMBL" id="JAUTDP010000005">
    <property type="protein sequence ID" value="KAK3399387.1"/>
    <property type="molecule type" value="Genomic_DNA"/>
</dbReference>